<dbReference type="FunFam" id="1.25.40.10:FF:000285">
    <property type="entry name" value="Pentatricopeptide repeat-containing protein, chloroplastic"/>
    <property type="match status" value="1"/>
</dbReference>
<dbReference type="GO" id="GO:0009451">
    <property type="term" value="P:RNA modification"/>
    <property type="evidence" value="ECO:0000318"/>
    <property type="project" value="GO_Central"/>
</dbReference>
<dbReference type="EMBL" id="CM009308">
    <property type="protein sequence ID" value="PNS91259.1"/>
    <property type="molecule type" value="Genomic_DNA"/>
</dbReference>
<dbReference type="PANTHER" id="PTHR24015:SF548">
    <property type="entry name" value="OS08G0340900 PROTEIN"/>
    <property type="match status" value="1"/>
</dbReference>
<feature type="repeat" description="PPR" evidence="2">
    <location>
        <begin position="508"/>
        <end position="542"/>
    </location>
</feature>
<dbReference type="GO" id="GO:0099402">
    <property type="term" value="P:plant organ development"/>
    <property type="evidence" value="ECO:0007669"/>
    <property type="project" value="UniProtKB-ARBA"/>
</dbReference>
<feature type="repeat" description="PPR" evidence="2">
    <location>
        <begin position="147"/>
        <end position="181"/>
    </location>
</feature>
<feature type="repeat" description="PPR" evidence="2">
    <location>
        <begin position="579"/>
        <end position="609"/>
    </location>
</feature>
<dbReference type="GO" id="GO:0003723">
    <property type="term" value="F:RNA binding"/>
    <property type="evidence" value="ECO:0007669"/>
    <property type="project" value="InterPro"/>
</dbReference>
<dbReference type="PANTHER" id="PTHR24015">
    <property type="entry name" value="OS07G0578800 PROTEIN-RELATED"/>
    <property type="match status" value="1"/>
</dbReference>
<feature type="repeat" description="PPR" evidence="2">
    <location>
        <begin position="610"/>
        <end position="644"/>
    </location>
</feature>
<keyword evidence="1" id="KW-0677">Repeat</keyword>
<dbReference type="InParanoid" id="A0A2K1WRV5"/>
<evidence type="ECO:0000256" key="2">
    <source>
        <dbReference type="PROSITE-ProRule" id="PRU00708"/>
    </source>
</evidence>
<accession>A0A2K1WRV5</accession>
<dbReference type="FunFam" id="1.25.40.10:FF:001096">
    <property type="entry name" value="Pentatricopeptide repeat-containing protein"/>
    <property type="match status" value="1"/>
</dbReference>
<dbReference type="Pfam" id="PF13041">
    <property type="entry name" value="PPR_2"/>
    <property type="match status" value="3"/>
</dbReference>
<keyword evidence="4" id="KW-1185">Reference proteome</keyword>
<dbReference type="InterPro" id="IPR046960">
    <property type="entry name" value="PPR_At4g14850-like_plant"/>
</dbReference>
<gene>
    <name evidence="3" type="ORF">POPTR_019G091000</name>
</gene>
<dbReference type="PROSITE" id="PS51375">
    <property type="entry name" value="PPR"/>
    <property type="match status" value="6"/>
</dbReference>
<evidence type="ECO:0008006" key="5">
    <source>
        <dbReference type="Google" id="ProtNLM"/>
    </source>
</evidence>
<dbReference type="Proteomes" id="UP000006729">
    <property type="component" value="Chromosome 19"/>
</dbReference>
<reference evidence="3 4" key="1">
    <citation type="journal article" date="2006" name="Science">
        <title>The genome of black cottonwood, Populus trichocarpa (Torr. &amp; Gray).</title>
        <authorList>
            <person name="Tuskan G.A."/>
            <person name="Difazio S."/>
            <person name="Jansson S."/>
            <person name="Bohlmann J."/>
            <person name="Grigoriev I."/>
            <person name="Hellsten U."/>
            <person name="Putnam N."/>
            <person name="Ralph S."/>
            <person name="Rombauts S."/>
            <person name="Salamov A."/>
            <person name="Schein J."/>
            <person name="Sterck L."/>
            <person name="Aerts A."/>
            <person name="Bhalerao R.R."/>
            <person name="Bhalerao R.P."/>
            <person name="Blaudez D."/>
            <person name="Boerjan W."/>
            <person name="Brun A."/>
            <person name="Brunner A."/>
            <person name="Busov V."/>
            <person name="Campbell M."/>
            <person name="Carlson J."/>
            <person name="Chalot M."/>
            <person name="Chapman J."/>
            <person name="Chen G.L."/>
            <person name="Cooper D."/>
            <person name="Coutinho P.M."/>
            <person name="Couturier J."/>
            <person name="Covert S."/>
            <person name="Cronk Q."/>
            <person name="Cunningham R."/>
            <person name="Davis J."/>
            <person name="Degroeve S."/>
            <person name="Dejardin A."/>
            <person name="Depamphilis C."/>
            <person name="Detter J."/>
            <person name="Dirks B."/>
            <person name="Dubchak I."/>
            <person name="Duplessis S."/>
            <person name="Ehlting J."/>
            <person name="Ellis B."/>
            <person name="Gendler K."/>
            <person name="Goodstein D."/>
            <person name="Gribskov M."/>
            <person name="Grimwood J."/>
            <person name="Groover A."/>
            <person name="Gunter L."/>
            <person name="Hamberger B."/>
            <person name="Heinze B."/>
            <person name="Helariutta Y."/>
            <person name="Henrissat B."/>
            <person name="Holligan D."/>
            <person name="Holt R."/>
            <person name="Huang W."/>
            <person name="Islam-Faridi N."/>
            <person name="Jones S."/>
            <person name="Jones-Rhoades M."/>
            <person name="Jorgensen R."/>
            <person name="Joshi C."/>
            <person name="Kangasjarvi J."/>
            <person name="Karlsson J."/>
            <person name="Kelleher C."/>
            <person name="Kirkpatrick R."/>
            <person name="Kirst M."/>
            <person name="Kohler A."/>
            <person name="Kalluri U."/>
            <person name="Larimer F."/>
            <person name="Leebens-Mack J."/>
            <person name="Leple J.C."/>
            <person name="Locascio P."/>
            <person name="Lou Y."/>
            <person name="Lucas S."/>
            <person name="Martin F."/>
            <person name="Montanini B."/>
            <person name="Napoli C."/>
            <person name="Nelson D.R."/>
            <person name="Nelson C."/>
            <person name="Nieminen K."/>
            <person name="Nilsson O."/>
            <person name="Pereda V."/>
            <person name="Peter G."/>
            <person name="Philippe R."/>
            <person name="Pilate G."/>
            <person name="Poliakov A."/>
            <person name="Razumovskaya J."/>
            <person name="Richardson P."/>
            <person name="Rinaldi C."/>
            <person name="Ritland K."/>
            <person name="Rouze P."/>
            <person name="Ryaboy D."/>
            <person name="Schmutz J."/>
            <person name="Schrader J."/>
            <person name="Segerman B."/>
            <person name="Shin H."/>
            <person name="Siddiqui A."/>
            <person name="Sterky F."/>
            <person name="Terry A."/>
            <person name="Tsai C.J."/>
            <person name="Uberbacher E."/>
            <person name="Unneberg P."/>
            <person name="Vahala J."/>
            <person name="Wall K."/>
            <person name="Wessler S."/>
            <person name="Yang G."/>
            <person name="Yin T."/>
            <person name="Douglas C."/>
            <person name="Marra M."/>
            <person name="Sandberg G."/>
            <person name="Van de Peer Y."/>
            <person name="Rokhsar D."/>
        </authorList>
    </citation>
    <scope>NUCLEOTIDE SEQUENCE [LARGE SCALE GENOMIC DNA]</scope>
    <source>
        <strain evidence="4">cv. Nisqually</strain>
    </source>
</reference>
<dbReference type="Gene3D" id="1.25.40.10">
    <property type="entry name" value="Tetratricopeptide repeat domain"/>
    <property type="match status" value="6"/>
</dbReference>
<dbReference type="Pfam" id="PF01535">
    <property type="entry name" value="PPR"/>
    <property type="match status" value="9"/>
</dbReference>
<name>A0A2K1WRV5_POPTR</name>
<proteinExistence type="predicted"/>
<feature type="repeat" description="PPR" evidence="2">
    <location>
        <begin position="78"/>
        <end position="112"/>
    </location>
</feature>
<evidence type="ECO:0000313" key="4">
    <source>
        <dbReference type="Proteomes" id="UP000006729"/>
    </source>
</evidence>
<dbReference type="FunFam" id="1.25.40.10:FF:000196">
    <property type="entry name" value="Pentatricopeptide repeat-containing protein At4g14850"/>
    <property type="match status" value="1"/>
</dbReference>
<dbReference type="NCBIfam" id="TIGR00756">
    <property type="entry name" value="PPR"/>
    <property type="match status" value="5"/>
</dbReference>
<feature type="repeat" description="PPR" evidence="2">
    <location>
        <begin position="279"/>
        <end position="313"/>
    </location>
</feature>
<dbReference type="FunCoup" id="A0A2K1WRV5">
    <property type="interactions" value="700"/>
</dbReference>
<evidence type="ECO:0000313" key="3">
    <source>
        <dbReference type="EMBL" id="PNS91259.1"/>
    </source>
</evidence>
<dbReference type="InterPro" id="IPR011990">
    <property type="entry name" value="TPR-like_helical_dom_sf"/>
</dbReference>
<dbReference type="InterPro" id="IPR002885">
    <property type="entry name" value="PPR_rpt"/>
</dbReference>
<protein>
    <recommendedName>
        <fullName evidence="5">Pentacotripeptide-repeat region of PRORP domain-containing protein</fullName>
    </recommendedName>
</protein>
<sequence length="737" mass="82620">MSFHGDFLKYQYRLLQLLQSCSKLRALDTTKPLHALTITIGPNPEQSTFVYNNIISFYASFNQVPMAHKVFDNMPHRNKVSYNSIISCFSKYGYLEEAWRTFCEMIDCGFRPNNFTLSGLLSCASMDVGRGIMLQALAIKNGLFCSDVFVGTALLGLFGRCGWLDEAFHVFEDMPDKSLVTWNSMISLLGHHGFVEDCVVLFRKLVRKEGSLSKCSFEGVLSGLVCEEDLEFGGQIHGLVIKSGLDCEVLVSNSLINMYARRSSMSQVEKLFEEVDGRDVVTWNTIISAFSKSKNPGKALEVFLKMSEDGIMPNQTTFVSVINSCTSLLVPMCGEYVHGKIVKTALETDVYLGSALVDYYAKCGKLDNAHYCFREIHQKNVVSWNSLILGYANKCSFASVSLLLEMLKLGFRPNEFSFSAVLKSSLVLELKQIHSLTIRLGYENNEYVLTSLITSYGRNGLITDALIFVKASETLLAVVPANSIAGIYNRSGQYFETLKFLSQLEEPDTVSWNIVIAACARNGNYNEVFELFKHMRVAQMLPDNYTYTSLLCVSSKVCNLALGSSIHGLLIKTNFSYFDIVVRNVLIDMYGKCGNLESSAKIFDSMTERNLITWTALISALGINGCAQEALERFNDMEFLGSRPDKVAFIAVLTACRHGALVREGMQLFGKMNNYHIEPDMDHYHCLVDLLARNGHLEEAEKVISCMPFPPDAQIWRSFLEGCKKRRNTEDHAVCIK</sequence>
<dbReference type="FunFam" id="1.25.40.10:FF:000158">
    <property type="entry name" value="pentatricopeptide repeat-containing protein At2g33680"/>
    <property type="match status" value="1"/>
</dbReference>
<dbReference type="STRING" id="3694.A0A2K1WRV5"/>
<dbReference type="AlphaFoldDB" id="A0A2K1WRV5"/>
<evidence type="ECO:0000256" key="1">
    <source>
        <dbReference type="ARBA" id="ARBA00022737"/>
    </source>
</evidence>
<organism evidence="3 4">
    <name type="scientific">Populus trichocarpa</name>
    <name type="common">Western balsam poplar</name>
    <name type="synonym">Populus balsamifera subsp. trichocarpa</name>
    <dbReference type="NCBI Taxonomy" id="3694"/>
    <lineage>
        <taxon>Eukaryota</taxon>
        <taxon>Viridiplantae</taxon>
        <taxon>Streptophyta</taxon>
        <taxon>Embryophyta</taxon>
        <taxon>Tracheophyta</taxon>
        <taxon>Spermatophyta</taxon>
        <taxon>Magnoliopsida</taxon>
        <taxon>eudicotyledons</taxon>
        <taxon>Gunneridae</taxon>
        <taxon>Pentapetalae</taxon>
        <taxon>rosids</taxon>
        <taxon>fabids</taxon>
        <taxon>Malpighiales</taxon>
        <taxon>Salicaceae</taxon>
        <taxon>Saliceae</taxon>
        <taxon>Populus</taxon>
    </lineage>
</organism>